<comment type="caution">
    <text evidence="2">The sequence shown here is derived from an EMBL/GenBank/DDBJ whole genome shotgun (WGS) entry which is preliminary data.</text>
</comment>
<evidence type="ECO:0000256" key="1">
    <source>
        <dbReference type="SAM" id="Phobius"/>
    </source>
</evidence>
<dbReference type="InterPro" id="IPR021484">
    <property type="entry name" value="DUF3137"/>
</dbReference>
<dbReference type="Proteomes" id="UP000280307">
    <property type="component" value="Unassembled WGS sequence"/>
</dbReference>
<name>A0A426U864_9CHLR</name>
<accession>A0A426U864</accession>
<feature type="transmembrane region" description="Helical" evidence="1">
    <location>
        <begin position="61"/>
        <end position="78"/>
    </location>
</feature>
<reference evidence="2 3" key="1">
    <citation type="submission" date="2018-12" db="EMBL/GenBank/DDBJ databases">
        <title>Genome Sequence of Candidatus Viridilinea halotolerans isolated from saline sulfide-rich spring.</title>
        <authorList>
            <person name="Grouzdev D.S."/>
            <person name="Burganskaya E.I."/>
            <person name="Krutkina M.S."/>
            <person name="Sukhacheva M.V."/>
            <person name="Gorlenko V.M."/>
        </authorList>
    </citation>
    <scope>NUCLEOTIDE SEQUENCE [LARGE SCALE GENOMIC DNA]</scope>
    <source>
        <strain evidence="2">Chok-6</strain>
    </source>
</reference>
<dbReference type="EMBL" id="RSAS01000124">
    <property type="protein sequence ID" value="RRR76365.1"/>
    <property type="molecule type" value="Genomic_DNA"/>
</dbReference>
<dbReference type="AlphaFoldDB" id="A0A426U864"/>
<evidence type="ECO:0000313" key="2">
    <source>
        <dbReference type="EMBL" id="RRR76365.1"/>
    </source>
</evidence>
<organism evidence="2 3">
    <name type="scientific">Candidatus Viridilinea halotolerans</name>
    <dbReference type="NCBI Taxonomy" id="2491704"/>
    <lineage>
        <taxon>Bacteria</taxon>
        <taxon>Bacillati</taxon>
        <taxon>Chloroflexota</taxon>
        <taxon>Chloroflexia</taxon>
        <taxon>Chloroflexales</taxon>
        <taxon>Chloroflexineae</taxon>
        <taxon>Oscillochloridaceae</taxon>
        <taxon>Candidatus Viridilinea</taxon>
    </lineage>
</organism>
<sequence length="333" mass="38807">MQQASSKTENLAQLYAGELQPIVEQLEAKRQEARRRALMSLAGLVPLFLILMLIFGTFLDFFAVIILGFAGVITWLGINRSVQQKYREFFKSEVIARLARLVDPSLVYYQDSGISIEEFRRSNLFRNQIDRYRAEDFFTGLIGATQFRFSEVHAEYKTTSTDSKGRRRTQWHTIFRGIFFIADFNKHFNGRTYVLPDNAERMLGGIGRMFQSLVSQVDRRHGELVMMEDPEFEQIFAVRSTDQVEARYILSTSLMQRLTEFRQQLNQPLHIAFIDSQIYLAISTSKNHFEPPSIWSTNALLSHADITEYFQDVRMAEQIVEDLNLNLRIWTKK</sequence>
<feature type="transmembrane region" description="Helical" evidence="1">
    <location>
        <begin position="37"/>
        <end position="55"/>
    </location>
</feature>
<evidence type="ECO:0000313" key="3">
    <source>
        <dbReference type="Proteomes" id="UP000280307"/>
    </source>
</evidence>
<gene>
    <name evidence="2" type="ORF">EI684_03200</name>
</gene>
<keyword evidence="1" id="KW-0472">Membrane</keyword>
<keyword evidence="1" id="KW-1133">Transmembrane helix</keyword>
<keyword evidence="1" id="KW-0812">Transmembrane</keyword>
<proteinExistence type="predicted"/>
<protein>
    <submittedName>
        <fullName evidence="2">DUF3137 domain-containing protein</fullName>
    </submittedName>
</protein>
<dbReference type="Pfam" id="PF11335">
    <property type="entry name" value="DUF3137"/>
    <property type="match status" value="1"/>
</dbReference>